<organism evidence="1 2">
    <name type="scientific">Hydrogenophaga electricum</name>
    <dbReference type="NCBI Taxonomy" id="1230953"/>
    <lineage>
        <taxon>Bacteria</taxon>
        <taxon>Pseudomonadati</taxon>
        <taxon>Pseudomonadota</taxon>
        <taxon>Betaproteobacteria</taxon>
        <taxon>Burkholderiales</taxon>
        <taxon>Comamonadaceae</taxon>
        <taxon>Hydrogenophaga</taxon>
    </lineage>
</organism>
<sequence>MTYGERLASAMAECGFEVEGGQSKLARAIGNNSQSINQAINNGSNLRAVYHVRACIRLGIRPLWLSEGRGLRYDPAGPRAAFPGAEAPWGIPDAWRQGLEAEQGSNHRTGEHQHADLSLPEQIVINAMRGDDRVRGVLQTIVELAAAGRS</sequence>
<name>A0ABQ6C054_9BURK</name>
<proteinExistence type="predicted"/>
<dbReference type="Gene3D" id="1.10.260.40">
    <property type="entry name" value="lambda repressor-like DNA-binding domains"/>
    <property type="match status" value="1"/>
</dbReference>
<accession>A0ABQ6C054</accession>
<comment type="caution">
    <text evidence="1">The sequence shown here is derived from an EMBL/GenBank/DDBJ whole genome shotgun (WGS) entry which is preliminary data.</text>
</comment>
<evidence type="ECO:0000313" key="1">
    <source>
        <dbReference type="EMBL" id="GLS13621.1"/>
    </source>
</evidence>
<dbReference type="InterPro" id="IPR010982">
    <property type="entry name" value="Lambda_DNA-bd_dom_sf"/>
</dbReference>
<evidence type="ECO:0008006" key="3">
    <source>
        <dbReference type="Google" id="ProtNLM"/>
    </source>
</evidence>
<evidence type="ECO:0000313" key="2">
    <source>
        <dbReference type="Proteomes" id="UP001156903"/>
    </source>
</evidence>
<keyword evidence="2" id="KW-1185">Reference proteome</keyword>
<gene>
    <name evidence="1" type="ORF">GCM10007935_10510</name>
</gene>
<dbReference type="Proteomes" id="UP001156903">
    <property type="component" value="Unassembled WGS sequence"/>
</dbReference>
<reference evidence="2" key="1">
    <citation type="journal article" date="2019" name="Int. J. Syst. Evol. Microbiol.">
        <title>The Global Catalogue of Microorganisms (GCM) 10K type strain sequencing project: providing services to taxonomists for standard genome sequencing and annotation.</title>
        <authorList>
            <consortium name="The Broad Institute Genomics Platform"/>
            <consortium name="The Broad Institute Genome Sequencing Center for Infectious Disease"/>
            <person name="Wu L."/>
            <person name="Ma J."/>
        </authorList>
    </citation>
    <scope>NUCLEOTIDE SEQUENCE [LARGE SCALE GENOMIC DNA]</scope>
    <source>
        <strain evidence="2">NBRC 109341</strain>
    </source>
</reference>
<protein>
    <recommendedName>
        <fullName evidence="3">XRE family transcriptional regulator</fullName>
    </recommendedName>
</protein>
<dbReference type="EMBL" id="BSPB01000005">
    <property type="protein sequence ID" value="GLS13621.1"/>
    <property type="molecule type" value="Genomic_DNA"/>
</dbReference>